<dbReference type="InterPro" id="IPR050950">
    <property type="entry name" value="HTH-type_LysR_regulators"/>
</dbReference>
<dbReference type="AlphaFoldDB" id="A0A3D9BRL0"/>
<dbReference type="FunFam" id="1.10.10.10:FF:000001">
    <property type="entry name" value="LysR family transcriptional regulator"/>
    <property type="match status" value="1"/>
</dbReference>
<dbReference type="InterPro" id="IPR000847">
    <property type="entry name" value="LysR_HTH_N"/>
</dbReference>
<dbReference type="Gene3D" id="3.40.190.290">
    <property type="match status" value="1"/>
</dbReference>
<evidence type="ECO:0000313" key="7">
    <source>
        <dbReference type="Proteomes" id="UP000257131"/>
    </source>
</evidence>
<dbReference type="CDD" id="cd05466">
    <property type="entry name" value="PBP2_LTTR_substrate"/>
    <property type="match status" value="1"/>
</dbReference>
<gene>
    <name evidence="6" type="ORF">DRV84_10345</name>
</gene>
<sequence length="296" mass="31983">MIDKLEMFIALAQTRHFGRAAEECGVTQPTLSAGIKQLEDQLGVMLVWRGSRFQGLTPEGERVLDWARRIVADARALREEMRTARRGLTGVLRLAVIPTALSAVTALTTGFRARHPGVRLRLLSRSSAEIRAMLENVEADAGVTYLDAEPLGRVTALPLYRERYMALAPRGGPLAGRERLDWAELAGLDLALLTPDMQNRRLVARHMAEAGVEADPVLEANSVITLVTHVVDGGLATVLPSRLADLFTRLGALDAVPLVAPEAEHLIGLVAPERDPPTPAVAALLQEARRLAGAEG</sequence>
<dbReference type="PANTHER" id="PTHR30419:SF31">
    <property type="entry name" value="BLR3139 PROTEIN"/>
    <property type="match status" value="1"/>
</dbReference>
<name>A0A3D9BRL0_9RHOB</name>
<dbReference type="PROSITE" id="PS50931">
    <property type="entry name" value="HTH_LYSR"/>
    <property type="match status" value="1"/>
</dbReference>
<feature type="domain" description="HTH lysR-type" evidence="5">
    <location>
        <begin position="1"/>
        <end position="57"/>
    </location>
</feature>
<evidence type="ECO:0000259" key="5">
    <source>
        <dbReference type="PROSITE" id="PS50931"/>
    </source>
</evidence>
<accession>A0A3D9BRL0</accession>
<evidence type="ECO:0000313" key="6">
    <source>
        <dbReference type="EMBL" id="REC56016.1"/>
    </source>
</evidence>
<dbReference type="PANTHER" id="PTHR30419">
    <property type="entry name" value="HTH-TYPE TRANSCRIPTIONAL REGULATOR YBHD"/>
    <property type="match status" value="1"/>
</dbReference>
<comment type="caution">
    <text evidence="6">The sequence shown here is derived from an EMBL/GenBank/DDBJ whole genome shotgun (WGS) entry which is preliminary data.</text>
</comment>
<evidence type="ECO:0000256" key="4">
    <source>
        <dbReference type="ARBA" id="ARBA00023163"/>
    </source>
</evidence>
<dbReference type="RefSeq" id="WP_115980141.1">
    <property type="nucleotide sequence ID" value="NZ_QOHR01000014.1"/>
</dbReference>
<dbReference type="SUPFAM" id="SSF53850">
    <property type="entry name" value="Periplasmic binding protein-like II"/>
    <property type="match status" value="1"/>
</dbReference>
<keyword evidence="4" id="KW-0804">Transcription</keyword>
<dbReference type="GO" id="GO:0005829">
    <property type="term" value="C:cytosol"/>
    <property type="evidence" value="ECO:0007669"/>
    <property type="project" value="TreeGrafter"/>
</dbReference>
<dbReference type="SUPFAM" id="SSF46785">
    <property type="entry name" value="Winged helix' DNA-binding domain"/>
    <property type="match status" value="1"/>
</dbReference>
<dbReference type="InterPro" id="IPR005119">
    <property type="entry name" value="LysR_subst-bd"/>
</dbReference>
<evidence type="ECO:0000256" key="3">
    <source>
        <dbReference type="ARBA" id="ARBA00023125"/>
    </source>
</evidence>
<keyword evidence="7" id="KW-1185">Reference proteome</keyword>
<dbReference type="Proteomes" id="UP000257131">
    <property type="component" value="Unassembled WGS sequence"/>
</dbReference>
<keyword evidence="2" id="KW-0805">Transcription regulation</keyword>
<dbReference type="GO" id="GO:0003677">
    <property type="term" value="F:DNA binding"/>
    <property type="evidence" value="ECO:0007669"/>
    <property type="project" value="UniProtKB-KW"/>
</dbReference>
<evidence type="ECO:0000256" key="2">
    <source>
        <dbReference type="ARBA" id="ARBA00023015"/>
    </source>
</evidence>
<dbReference type="OrthoDB" id="9815174at2"/>
<dbReference type="InterPro" id="IPR036390">
    <property type="entry name" value="WH_DNA-bd_sf"/>
</dbReference>
<dbReference type="Pfam" id="PF03466">
    <property type="entry name" value="LysR_substrate"/>
    <property type="match status" value="1"/>
</dbReference>
<dbReference type="Pfam" id="PF00126">
    <property type="entry name" value="HTH_1"/>
    <property type="match status" value="1"/>
</dbReference>
<evidence type="ECO:0000256" key="1">
    <source>
        <dbReference type="ARBA" id="ARBA00009437"/>
    </source>
</evidence>
<reference evidence="6 7" key="1">
    <citation type="journal article" date="2017" name="Int. J. Syst. Evol. Microbiol.">
        <title>Rhodosalinus sediminis gen. nov., sp. nov., isolated from marine saltern.</title>
        <authorList>
            <person name="Guo L.Y."/>
            <person name="Ling S.K."/>
            <person name="Li C.M."/>
            <person name="Chen G.J."/>
            <person name="Du Z.J."/>
        </authorList>
    </citation>
    <scope>NUCLEOTIDE SEQUENCE [LARGE SCALE GENOMIC DNA]</scope>
    <source>
        <strain evidence="6 7">WDN1C137</strain>
    </source>
</reference>
<dbReference type="EMBL" id="QOHR01000014">
    <property type="protein sequence ID" value="REC56016.1"/>
    <property type="molecule type" value="Genomic_DNA"/>
</dbReference>
<proteinExistence type="inferred from homology"/>
<comment type="similarity">
    <text evidence="1">Belongs to the LysR transcriptional regulatory family.</text>
</comment>
<dbReference type="PRINTS" id="PR00039">
    <property type="entry name" value="HTHLYSR"/>
</dbReference>
<dbReference type="InterPro" id="IPR036388">
    <property type="entry name" value="WH-like_DNA-bd_sf"/>
</dbReference>
<keyword evidence="3" id="KW-0238">DNA-binding</keyword>
<protein>
    <submittedName>
        <fullName evidence="6">LysR family transcriptional regulator</fullName>
    </submittedName>
</protein>
<dbReference type="Gene3D" id="1.10.10.10">
    <property type="entry name" value="Winged helix-like DNA-binding domain superfamily/Winged helix DNA-binding domain"/>
    <property type="match status" value="1"/>
</dbReference>
<dbReference type="GO" id="GO:0003700">
    <property type="term" value="F:DNA-binding transcription factor activity"/>
    <property type="evidence" value="ECO:0007669"/>
    <property type="project" value="InterPro"/>
</dbReference>
<organism evidence="6 7">
    <name type="scientific">Rhodosalinus sediminis</name>
    <dbReference type="NCBI Taxonomy" id="1940533"/>
    <lineage>
        <taxon>Bacteria</taxon>
        <taxon>Pseudomonadati</taxon>
        <taxon>Pseudomonadota</taxon>
        <taxon>Alphaproteobacteria</taxon>
        <taxon>Rhodobacterales</taxon>
        <taxon>Paracoccaceae</taxon>
        <taxon>Rhodosalinus</taxon>
    </lineage>
</organism>